<dbReference type="AlphaFoldDB" id="A0A5E8AEX5"/>
<evidence type="ECO:0000313" key="5">
    <source>
        <dbReference type="Proteomes" id="UP000326857"/>
    </source>
</evidence>
<gene>
    <name evidence="4" type="ORF">SPHINGO391_510193</name>
</gene>
<dbReference type="CDD" id="cd00093">
    <property type="entry name" value="HTH_XRE"/>
    <property type="match status" value="1"/>
</dbReference>
<accession>A0A5E8AEX5</accession>
<dbReference type="PANTHER" id="PTHR46797">
    <property type="entry name" value="HTH-TYPE TRANSCRIPTIONAL REGULATOR"/>
    <property type="match status" value="1"/>
</dbReference>
<dbReference type="SMART" id="SM00530">
    <property type="entry name" value="HTH_XRE"/>
    <property type="match status" value="1"/>
</dbReference>
<dbReference type="GO" id="GO:0003700">
    <property type="term" value="F:DNA-binding transcription factor activity"/>
    <property type="evidence" value="ECO:0007669"/>
    <property type="project" value="TreeGrafter"/>
</dbReference>
<name>A0A5E8AEX5_9SPHN</name>
<dbReference type="InterPro" id="IPR050807">
    <property type="entry name" value="TransReg_Diox_bact_type"/>
</dbReference>
<dbReference type="Pfam" id="PF01381">
    <property type="entry name" value="HTH_3"/>
    <property type="match status" value="1"/>
</dbReference>
<evidence type="ECO:0000256" key="2">
    <source>
        <dbReference type="SAM" id="MobiDB-lite"/>
    </source>
</evidence>
<dbReference type="EMBL" id="CABVLI010000047">
    <property type="protein sequence ID" value="VVT29906.1"/>
    <property type="molecule type" value="Genomic_DNA"/>
</dbReference>
<proteinExistence type="predicted"/>
<dbReference type="RefSeq" id="WP_151991989.1">
    <property type="nucleotide sequence ID" value="NZ_LR701528.1"/>
</dbReference>
<dbReference type="GO" id="GO:0003677">
    <property type="term" value="F:DNA binding"/>
    <property type="evidence" value="ECO:0007669"/>
    <property type="project" value="UniProtKB-KW"/>
</dbReference>
<protein>
    <recommendedName>
        <fullName evidence="3">HTH cro/C1-type domain-containing protein</fullName>
    </recommendedName>
</protein>
<reference evidence="4 5" key="1">
    <citation type="submission" date="2019-09" db="EMBL/GenBank/DDBJ databases">
        <authorList>
            <person name="Dittami M. S."/>
        </authorList>
    </citation>
    <scope>NUCLEOTIDE SEQUENCE [LARGE SCALE GENOMIC DNA]</scope>
    <source>
        <strain evidence="4">SPHINGO391</strain>
    </source>
</reference>
<organism evidence="4 5">
    <name type="scientific">Sphingomonas aurantiaca</name>
    <dbReference type="NCBI Taxonomy" id="185949"/>
    <lineage>
        <taxon>Bacteria</taxon>
        <taxon>Pseudomonadati</taxon>
        <taxon>Pseudomonadota</taxon>
        <taxon>Alphaproteobacteria</taxon>
        <taxon>Sphingomonadales</taxon>
        <taxon>Sphingomonadaceae</taxon>
        <taxon>Sphingomonas</taxon>
    </lineage>
</organism>
<dbReference type="InterPro" id="IPR001387">
    <property type="entry name" value="Cro/C1-type_HTH"/>
</dbReference>
<sequence length="103" mass="10957">MNRSNDINGNGTSRTAADSARETLHADVGQRIRSVRKGLGVGQAECARGAGIDVSSMFRIEKTGQNLTVETLARLAIALGVTMDELLLGIVPDPDLIEPRNRG</sequence>
<dbReference type="PANTHER" id="PTHR46797:SF1">
    <property type="entry name" value="METHYLPHOSPHONATE SYNTHASE"/>
    <property type="match status" value="1"/>
</dbReference>
<feature type="region of interest" description="Disordered" evidence="2">
    <location>
        <begin position="1"/>
        <end position="27"/>
    </location>
</feature>
<keyword evidence="1" id="KW-0238">DNA-binding</keyword>
<feature type="compositionally biased region" description="Polar residues" evidence="2">
    <location>
        <begin position="1"/>
        <end position="16"/>
    </location>
</feature>
<feature type="domain" description="HTH cro/C1-type" evidence="3">
    <location>
        <begin position="32"/>
        <end position="86"/>
    </location>
</feature>
<dbReference type="GO" id="GO:0005829">
    <property type="term" value="C:cytosol"/>
    <property type="evidence" value="ECO:0007669"/>
    <property type="project" value="TreeGrafter"/>
</dbReference>
<dbReference type="SUPFAM" id="SSF47413">
    <property type="entry name" value="lambda repressor-like DNA-binding domains"/>
    <property type="match status" value="1"/>
</dbReference>
<dbReference type="InterPro" id="IPR010982">
    <property type="entry name" value="Lambda_DNA-bd_dom_sf"/>
</dbReference>
<evidence type="ECO:0000256" key="1">
    <source>
        <dbReference type="ARBA" id="ARBA00023125"/>
    </source>
</evidence>
<dbReference type="Proteomes" id="UP000326857">
    <property type="component" value="Unassembled WGS sequence"/>
</dbReference>
<evidence type="ECO:0000313" key="4">
    <source>
        <dbReference type="EMBL" id="VVT29906.1"/>
    </source>
</evidence>
<dbReference type="Gene3D" id="1.10.260.40">
    <property type="entry name" value="lambda repressor-like DNA-binding domains"/>
    <property type="match status" value="1"/>
</dbReference>
<dbReference type="PROSITE" id="PS50943">
    <property type="entry name" value="HTH_CROC1"/>
    <property type="match status" value="1"/>
</dbReference>
<evidence type="ECO:0000259" key="3">
    <source>
        <dbReference type="PROSITE" id="PS50943"/>
    </source>
</evidence>